<dbReference type="AlphaFoldDB" id="A0A370DMM1"/>
<evidence type="ECO:0000259" key="8">
    <source>
        <dbReference type="SMART" id="SM00363"/>
    </source>
</evidence>
<evidence type="ECO:0000256" key="1">
    <source>
        <dbReference type="ARBA" id="ARBA00008348"/>
    </source>
</evidence>
<sequence length="231" mass="25669">MRLDKYLSSVTRLSRSQAQKAIRAGRVMVDGETEKSTSRSVVPETQVVLDGNETGQPGPRYFMLHKPQGYVCSTGDPQHPTALDLLDEVITGDLHFAGRLDIDATGLVLITSDGQWSHRIVAPGRKCRKCYRVTLADPLTVSDAVKLRQGVLLRNESQPTQLAMLEILAERICLLTITEGRYHQVKRMFAAVGNRVIGLHRVSIGNLELDENLVPGAYRRLSPQEIEVVTR</sequence>
<name>A0A370DMM1_9GAMM</name>
<dbReference type="Gene3D" id="3.30.70.580">
    <property type="entry name" value="Pseudouridine synthase I, catalytic domain, N-terminal subdomain"/>
    <property type="match status" value="1"/>
</dbReference>
<dbReference type="CDD" id="cd02553">
    <property type="entry name" value="PseudoU_synth_RsuA"/>
    <property type="match status" value="1"/>
</dbReference>
<keyword evidence="3 7" id="KW-0413">Isomerase</keyword>
<dbReference type="PANTHER" id="PTHR47683:SF4">
    <property type="entry name" value="PSEUDOURIDINE SYNTHASE"/>
    <property type="match status" value="1"/>
</dbReference>
<dbReference type="CDD" id="cd00165">
    <property type="entry name" value="S4"/>
    <property type="match status" value="1"/>
</dbReference>
<reference evidence="9 10" key="1">
    <citation type="journal article" date="2018" name="ISME J.">
        <title>Endosymbiont genomes yield clues of tubeworm success.</title>
        <authorList>
            <person name="Li Y."/>
            <person name="Liles M.R."/>
            <person name="Halanych K.M."/>
        </authorList>
    </citation>
    <scope>NUCLEOTIDE SEQUENCE [LARGE SCALE GENOMIC DNA]</scope>
    <source>
        <strain evidence="9">A1462</strain>
    </source>
</reference>
<dbReference type="GO" id="GO:0000455">
    <property type="term" value="P:enzyme-directed rRNA pseudouridine synthesis"/>
    <property type="evidence" value="ECO:0007669"/>
    <property type="project" value="UniProtKB-ARBA"/>
</dbReference>
<dbReference type="Pfam" id="PF01479">
    <property type="entry name" value="S4"/>
    <property type="match status" value="1"/>
</dbReference>
<dbReference type="InterPro" id="IPR036986">
    <property type="entry name" value="S4_RNA-bd_sf"/>
</dbReference>
<dbReference type="InterPro" id="IPR002942">
    <property type="entry name" value="S4_RNA-bd"/>
</dbReference>
<comment type="function">
    <text evidence="5">Responsible for synthesis of pseudouridine from uracil-516 in 16S ribosomal RNA.</text>
</comment>
<evidence type="ECO:0000256" key="5">
    <source>
        <dbReference type="ARBA" id="ARBA00037590"/>
    </source>
</evidence>
<evidence type="ECO:0000256" key="3">
    <source>
        <dbReference type="ARBA" id="ARBA00023235"/>
    </source>
</evidence>
<evidence type="ECO:0000256" key="4">
    <source>
        <dbReference type="ARBA" id="ARBA00036749"/>
    </source>
</evidence>
<dbReference type="NCBIfam" id="TIGR00093">
    <property type="entry name" value="pseudouridine synthase"/>
    <property type="match status" value="1"/>
</dbReference>
<dbReference type="InterPro" id="IPR042092">
    <property type="entry name" value="PsdUridine_s_RsuA/RluB/E/F_cat"/>
</dbReference>
<dbReference type="Gene3D" id="3.10.290.10">
    <property type="entry name" value="RNA-binding S4 domain"/>
    <property type="match status" value="1"/>
</dbReference>
<dbReference type="SUPFAM" id="SSF55174">
    <property type="entry name" value="Alpha-L RNA-binding motif"/>
    <property type="match status" value="1"/>
</dbReference>
<dbReference type="GO" id="GO:0003723">
    <property type="term" value="F:RNA binding"/>
    <property type="evidence" value="ECO:0007669"/>
    <property type="project" value="UniProtKB-KW"/>
</dbReference>
<dbReference type="Proteomes" id="UP000254771">
    <property type="component" value="Unassembled WGS sequence"/>
</dbReference>
<comment type="caution">
    <text evidence="9">The sequence shown here is derived from an EMBL/GenBank/DDBJ whole genome shotgun (WGS) entry which is preliminary data.</text>
</comment>
<dbReference type="FunFam" id="3.30.70.1560:FF:000001">
    <property type="entry name" value="Pseudouridine synthase"/>
    <property type="match status" value="1"/>
</dbReference>
<evidence type="ECO:0000313" key="9">
    <source>
        <dbReference type="EMBL" id="RDH85396.1"/>
    </source>
</evidence>
<dbReference type="GO" id="GO:0160136">
    <property type="term" value="F:16S rRNA pseudouridine(516) synthase activity"/>
    <property type="evidence" value="ECO:0007669"/>
    <property type="project" value="UniProtKB-EC"/>
</dbReference>
<dbReference type="PROSITE" id="PS50889">
    <property type="entry name" value="S4"/>
    <property type="match status" value="1"/>
</dbReference>
<keyword evidence="10" id="KW-1185">Reference proteome</keyword>
<dbReference type="InterPro" id="IPR020103">
    <property type="entry name" value="PsdUridine_synth_cat_dom_sf"/>
</dbReference>
<evidence type="ECO:0000256" key="7">
    <source>
        <dbReference type="RuleBase" id="RU003887"/>
    </source>
</evidence>
<evidence type="ECO:0000256" key="2">
    <source>
        <dbReference type="ARBA" id="ARBA00022884"/>
    </source>
</evidence>
<dbReference type="SMART" id="SM00363">
    <property type="entry name" value="S4"/>
    <property type="match status" value="1"/>
</dbReference>
<evidence type="ECO:0000313" key="10">
    <source>
        <dbReference type="Proteomes" id="UP000254771"/>
    </source>
</evidence>
<dbReference type="NCBIfam" id="NF008097">
    <property type="entry name" value="PRK10839.1"/>
    <property type="match status" value="1"/>
</dbReference>
<dbReference type="InterPro" id="IPR000748">
    <property type="entry name" value="PsdUridine_synth_RsuA/RluB/E/F"/>
</dbReference>
<keyword evidence="2 6" id="KW-0694">RNA-binding</keyword>
<dbReference type="SUPFAM" id="SSF55120">
    <property type="entry name" value="Pseudouridine synthase"/>
    <property type="match status" value="1"/>
</dbReference>
<evidence type="ECO:0000256" key="6">
    <source>
        <dbReference type="PROSITE-ProRule" id="PRU00182"/>
    </source>
</evidence>
<dbReference type="InterPro" id="IPR020094">
    <property type="entry name" value="TruA/RsuA/RluB/E/F_N"/>
</dbReference>
<comment type="similarity">
    <text evidence="1 7">Belongs to the pseudouridine synthase RsuA family.</text>
</comment>
<protein>
    <recommendedName>
        <fullName evidence="7">Pseudouridine synthase</fullName>
        <ecNumber evidence="7">5.4.99.-</ecNumber>
    </recommendedName>
</protein>
<organism evidence="9 10">
    <name type="scientific">endosymbiont of Escarpia spicata</name>
    <dbReference type="NCBI Taxonomy" id="2200908"/>
    <lineage>
        <taxon>Bacteria</taxon>
        <taxon>Pseudomonadati</taxon>
        <taxon>Pseudomonadota</taxon>
        <taxon>Gammaproteobacteria</taxon>
        <taxon>sulfur-oxidizing symbionts</taxon>
    </lineage>
</organism>
<dbReference type="InterPro" id="IPR006145">
    <property type="entry name" value="PsdUridine_synth_RsuA/RluA"/>
</dbReference>
<dbReference type="PROSITE" id="PS01149">
    <property type="entry name" value="PSI_RSU"/>
    <property type="match status" value="1"/>
</dbReference>
<dbReference type="GO" id="GO:0005829">
    <property type="term" value="C:cytosol"/>
    <property type="evidence" value="ECO:0007669"/>
    <property type="project" value="UniProtKB-ARBA"/>
</dbReference>
<accession>A0A370DMM1</accession>
<proteinExistence type="inferred from homology"/>
<dbReference type="Pfam" id="PF00849">
    <property type="entry name" value="PseudoU_synth_2"/>
    <property type="match status" value="1"/>
</dbReference>
<gene>
    <name evidence="9" type="ORF">DIZ78_10585</name>
</gene>
<dbReference type="InterPro" id="IPR050343">
    <property type="entry name" value="RsuA_PseudoU_synthase"/>
</dbReference>
<dbReference type="EC" id="5.4.99.-" evidence="7"/>
<feature type="domain" description="RNA-binding S4" evidence="8">
    <location>
        <begin position="1"/>
        <end position="68"/>
    </location>
</feature>
<dbReference type="EMBL" id="QFXE01000013">
    <property type="protein sequence ID" value="RDH85396.1"/>
    <property type="molecule type" value="Genomic_DNA"/>
</dbReference>
<dbReference type="Gene3D" id="3.30.70.1560">
    <property type="entry name" value="Alpha-L RNA-binding motif"/>
    <property type="match status" value="1"/>
</dbReference>
<dbReference type="InterPro" id="IPR018496">
    <property type="entry name" value="PsdUridine_synth_RsuA/RluB_CS"/>
</dbReference>
<comment type="catalytic activity">
    <reaction evidence="4">
        <text>uridine(516) in 16S rRNA = pseudouridine(516) in 16S rRNA</text>
        <dbReference type="Rhea" id="RHEA:38867"/>
        <dbReference type="Rhea" id="RHEA-COMP:10089"/>
        <dbReference type="Rhea" id="RHEA-COMP:10090"/>
        <dbReference type="ChEBI" id="CHEBI:65314"/>
        <dbReference type="ChEBI" id="CHEBI:65315"/>
        <dbReference type="EC" id="5.4.99.19"/>
    </reaction>
</comment>
<dbReference type="PANTHER" id="PTHR47683">
    <property type="entry name" value="PSEUDOURIDINE SYNTHASE FAMILY PROTEIN-RELATED"/>
    <property type="match status" value="1"/>
</dbReference>